<sequence>MHSKSALVTILLVAMQAIGIAATEVTILKKGERIAWVNVEPGSSKSVNIRGKYFTVSVSDSGEKSISGSKYTVE</sequence>
<gene>
    <name evidence="2" type="ORF">PoMZ_12600</name>
</gene>
<evidence type="ECO:0000313" key="2">
    <source>
        <dbReference type="EMBL" id="QBZ65637.1"/>
    </source>
</evidence>
<evidence type="ECO:0000313" key="3">
    <source>
        <dbReference type="Proteomes" id="UP000294847"/>
    </source>
</evidence>
<evidence type="ECO:0000256" key="1">
    <source>
        <dbReference type="SAM" id="SignalP"/>
    </source>
</evidence>
<dbReference type="Proteomes" id="UP000294847">
    <property type="component" value="Chromosome 7"/>
</dbReference>
<feature type="signal peptide" evidence="1">
    <location>
        <begin position="1"/>
        <end position="22"/>
    </location>
</feature>
<reference evidence="2 3" key="1">
    <citation type="journal article" date="2019" name="Mol. Biol. Evol.">
        <title>Blast fungal genomes show frequent chromosomal changes, gene gains and losses, and effector gene turnover.</title>
        <authorList>
            <person name="Gomez Luciano L.B."/>
            <person name="Jason Tsai I."/>
            <person name="Chuma I."/>
            <person name="Tosa Y."/>
            <person name="Chen Y.H."/>
            <person name="Li J.Y."/>
            <person name="Li M.Y."/>
            <person name="Jade Lu M.Y."/>
            <person name="Nakayashiki H."/>
            <person name="Li W.H."/>
        </authorList>
    </citation>
    <scope>NUCLEOTIDE SEQUENCE [LARGE SCALE GENOMIC DNA]</scope>
    <source>
        <strain evidence="2">MZ5-1-6</strain>
    </source>
</reference>
<accession>A0A4P7NT28</accession>
<dbReference type="EMBL" id="CP034210">
    <property type="protein sequence ID" value="QBZ65637.1"/>
    <property type="molecule type" value="Genomic_DNA"/>
</dbReference>
<name>A0A4P7NT28_PYROR</name>
<organism evidence="2 3">
    <name type="scientific">Pyricularia oryzae</name>
    <name type="common">Rice blast fungus</name>
    <name type="synonym">Magnaporthe oryzae</name>
    <dbReference type="NCBI Taxonomy" id="318829"/>
    <lineage>
        <taxon>Eukaryota</taxon>
        <taxon>Fungi</taxon>
        <taxon>Dikarya</taxon>
        <taxon>Ascomycota</taxon>
        <taxon>Pezizomycotina</taxon>
        <taxon>Sordariomycetes</taxon>
        <taxon>Sordariomycetidae</taxon>
        <taxon>Magnaporthales</taxon>
        <taxon>Pyriculariaceae</taxon>
        <taxon>Pyricularia</taxon>
    </lineage>
</organism>
<protein>
    <submittedName>
        <fullName evidence="2">Uncharacterized protein</fullName>
    </submittedName>
</protein>
<dbReference type="AlphaFoldDB" id="A0A4P7NT28"/>
<keyword evidence="1" id="KW-0732">Signal</keyword>
<feature type="chain" id="PRO_5020226747" evidence="1">
    <location>
        <begin position="23"/>
        <end position="74"/>
    </location>
</feature>
<proteinExistence type="predicted"/>